<dbReference type="GO" id="GO:0003676">
    <property type="term" value="F:nucleic acid binding"/>
    <property type="evidence" value="ECO:0007669"/>
    <property type="project" value="InterPro"/>
</dbReference>
<evidence type="ECO:0000313" key="3">
    <source>
        <dbReference type="Proteomes" id="UP001497382"/>
    </source>
</evidence>
<name>A0AAV2A7X2_9ARAC</name>
<feature type="transmembrane region" description="Helical" evidence="1">
    <location>
        <begin position="19"/>
        <end position="37"/>
    </location>
</feature>
<evidence type="ECO:0000256" key="1">
    <source>
        <dbReference type="SAM" id="Phobius"/>
    </source>
</evidence>
<organism evidence="2 3">
    <name type="scientific">Larinioides sclopetarius</name>
    <dbReference type="NCBI Taxonomy" id="280406"/>
    <lineage>
        <taxon>Eukaryota</taxon>
        <taxon>Metazoa</taxon>
        <taxon>Ecdysozoa</taxon>
        <taxon>Arthropoda</taxon>
        <taxon>Chelicerata</taxon>
        <taxon>Arachnida</taxon>
        <taxon>Araneae</taxon>
        <taxon>Araneomorphae</taxon>
        <taxon>Entelegynae</taxon>
        <taxon>Araneoidea</taxon>
        <taxon>Araneidae</taxon>
        <taxon>Larinioides</taxon>
    </lineage>
</organism>
<protein>
    <submittedName>
        <fullName evidence="2">Uncharacterized protein</fullName>
    </submittedName>
</protein>
<dbReference type="EMBL" id="CAXIEN010000127">
    <property type="protein sequence ID" value="CAL1280061.1"/>
    <property type="molecule type" value="Genomic_DNA"/>
</dbReference>
<dbReference type="InterPro" id="IPR036397">
    <property type="entry name" value="RNaseH_sf"/>
</dbReference>
<evidence type="ECO:0000313" key="2">
    <source>
        <dbReference type="EMBL" id="CAL1280061.1"/>
    </source>
</evidence>
<dbReference type="Gene3D" id="3.30.420.10">
    <property type="entry name" value="Ribonuclease H-like superfamily/Ribonuclease H"/>
    <property type="match status" value="1"/>
</dbReference>
<feature type="non-terminal residue" evidence="2">
    <location>
        <position position="1"/>
    </location>
</feature>
<reference evidence="2 3" key="1">
    <citation type="submission" date="2024-04" db="EMBL/GenBank/DDBJ databases">
        <authorList>
            <person name="Rising A."/>
            <person name="Reimegard J."/>
            <person name="Sonavane S."/>
            <person name="Akerstrom W."/>
            <person name="Nylinder S."/>
            <person name="Hedman E."/>
            <person name="Kallberg Y."/>
        </authorList>
    </citation>
    <scope>NUCLEOTIDE SEQUENCE [LARGE SCALE GENOMIC DNA]</scope>
</reference>
<accession>A0AAV2A7X2</accession>
<dbReference type="Proteomes" id="UP001497382">
    <property type="component" value="Unassembled WGS sequence"/>
</dbReference>
<proteinExistence type="predicted"/>
<dbReference type="AlphaFoldDB" id="A0AAV2A7X2"/>
<keyword evidence="1" id="KW-0812">Transmembrane</keyword>
<sequence length="103" mass="11857">EAFSPDCLLPIVRSCRLRILPYLGVVLGLLLFCMGRLQLLTMSIFWGSDDPFVQILFPGECPIYEDNKVPIPTAKILQKWFEEHEKEVGRLAWPPQFPDLNII</sequence>
<keyword evidence="1" id="KW-0472">Membrane</keyword>
<keyword evidence="1" id="KW-1133">Transmembrane helix</keyword>
<comment type="caution">
    <text evidence="2">The sequence shown here is derived from an EMBL/GenBank/DDBJ whole genome shotgun (WGS) entry which is preliminary data.</text>
</comment>
<gene>
    <name evidence="2" type="ORF">LARSCL_LOCUS10749</name>
</gene>
<keyword evidence="3" id="KW-1185">Reference proteome</keyword>